<keyword evidence="2 5" id="KW-0812">Transmembrane</keyword>
<evidence type="ECO:0000256" key="5">
    <source>
        <dbReference type="SAM" id="Phobius"/>
    </source>
</evidence>
<name>A0ABU3X4J9_9BACI</name>
<sequence length="226" mass="24555">MSETAHQIDPVEPKKEKPSLFKVITDPGEQFSRIKENPKVLVPLLIVTVIYALWAAIMAFTTDFQALVGDIPNGGDAAFFAEAEGFIRMTTFITSIIMPTLGAVIGAFIMWIAVKLTAGNATYKQLFSLNVFISLIAGLGLLINILIATMFNLNPIQMITGLTVLFDPFDPLYAFIAIFEVFAFWTLILTALGLQIVASMRPATAWTVTLVITVGAAVISFLTSGM</sequence>
<dbReference type="EMBL" id="JAWJBA010000001">
    <property type="protein sequence ID" value="MDV2682812.1"/>
    <property type="molecule type" value="Genomic_DNA"/>
</dbReference>
<reference evidence="7 8" key="1">
    <citation type="submission" date="2023-10" db="EMBL/GenBank/DDBJ databases">
        <title>Screening of Alkalihalobacillus lindianensis BZ-TG-R113 and Its Alleviation of Salt Stress on Rapeseed Growth.</title>
        <authorList>
            <person name="Zhao B."/>
            <person name="Guo T."/>
        </authorList>
    </citation>
    <scope>NUCLEOTIDE SEQUENCE [LARGE SCALE GENOMIC DNA]</scope>
    <source>
        <strain evidence="7 8">BZ-TG-R113</strain>
    </source>
</reference>
<keyword evidence="4 5" id="KW-0472">Membrane</keyword>
<protein>
    <submittedName>
        <fullName evidence="7">Yip1 family protein</fullName>
    </submittedName>
</protein>
<comment type="caution">
    <text evidence="7">The sequence shown here is derived from an EMBL/GenBank/DDBJ whole genome shotgun (WGS) entry which is preliminary data.</text>
</comment>
<keyword evidence="3 5" id="KW-1133">Transmembrane helix</keyword>
<gene>
    <name evidence="7" type="ORF">RYX56_00340</name>
</gene>
<dbReference type="RefSeq" id="WP_317120150.1">
    <property type="nucleotide sequence ID" value="NZ_JAWJBA010000001.1"/>
</dbReference>
<dbReference type="Pfam" id="PF04893">
    <property type="entry name" value="Yip1"/>
    <property type="match status" value="1"/>
</dbReference>
<feature type="transmembrane region" description="Helical" evidence="5">
    <location>
        <begin position="171"/>
        <end position="192"/>
    </location>
</feature>
<evidence type="ECO:0000256" key="1">
    <source>
        <dbReference type="ARBA" id="ARBA00004141"/>
    </source>
</evidence>
<organism evidence="7 8">
    <name type="scientific">Alkalihalophilus lindianensis</name>
    <dbReference type="NCBI Taxonomy" id="1630542"/>
    <lineage>
        <taxon>Bacteria</taxon>
        <taxon>Bacillati</taxon>
        <taxon>Bacillota</taxon>
        <taxon>Bacilli</taxon>
        <taxon>Bacillales</taxon>
        <taxon>Bacillaceae</taxon>
        <taxon>Alkalihalophilus</taxon>
    </lineage>
</organism>
<feature type="transmembrane region" description="Helical" evidence="5">
    <location>
        <begin position="40"/>
        <end position="60"/>
    </location>
</feature>
<evidence type="ECO:0000256" key="4">
    <source>
        <dbReference type="ARBA" id="ARBA00023136"/>
    </source>
</evidence>
<evidence type="ECO:0000313" key="8">
    <source>
        <dbReference type="Proteomes" id="UP001287282"/>
    </source>
</evidence>
<keyword evidence="8" id="KW-1185">Reference proteome</keyword>
<accession>A0ABU3X4J9</accession>
<evidence type="ECO:0000259" key="6">
    <source>
        <dbReference type="Pfam" id="PF04893"/>
    </source>
</evidence>
<proteinExistence type="predicted"/>
<evidence type="ECO:0000313" key="7">
    <source>
        <dbReference type="EMBL" id="MDV2682812.1"/>
    </source>
</evidence>
<feature type="transmembrane region" description="Helical" evidence="5">
    <location>
        <begin position="126"/>
        <end position="151"/>
    </location>
</feature>
<dbReference type="Proteomes" id="UP001287282">
    <property type="component" value="Unassembled WGS sequence"/>
</dbReference>
<feature type="transmembrane region" description="Helical" evidence="5">
    <location>
        <begin position="92"/>
        <end position="114"/>
    </location>
</feature>
<dbReference type="InterPro" id="IPR006977">
    <property type="entry name" value="Yip1_dom"/>
</dbReference>
<evidence type="ECO:0000256" key="3">
    <source>
        <dbReference type="ARBA" id="ARBA00022989"/>
    </source>
</evidence>
<feature type="domain" description="Yip1" evidence="6">
    <location>
        <begin position="21"/>
        <end position="220"/>
    </location>
</feature>
<evidence type="ECO:0000256" key="2">
    <source>
        <dbReference type="ARBA" id="ARBA00022692"/>
    </source>
</evidence>
<comment type="subcellular location">
    <subcellularLocation>
        <location evidence="1">Membrane</location>
        <topology evidence="1">Multi-pass membrane protein</topology>
    </subcellularLocation>
</comment>
<feature type="transmembrane region" description="Helical" evidence="5">
    <location>
        <begin position="204"/>
        <end position="223"/>
    </location>
</feature>